<keyword evidence="3" id="KW-1185">Reference proteome</keyword>
<organism evidence="2 3">
    <name type="scientific">Hibiscus syriacus</name>
    <name type="common">Rose of Sharon</name>
    <dbReference type="NCBI Taxonomy" id="106335"/>
    <lineage>
        <taxon>Eukaryota</taxon>
        <taxon>Viridiplantae</taxon>
        <taxon>Streptophyta</taxon>
        <taxon>Embryophyta</taxon>
        <taxon>Tracheophyta</taxon>
        <taxon>Spermatophyta</taxon>
        <taxon>Magnoliopsida</taxon>
        <taxon>eudicotyledons</taxon>
        <taxon>Gunneridae</taxon>
        <taxon>Pentapetalae</taxon>
        <taxon>rosids</taxon>
        <taxon>malvids</taxon>
        <taxon>Malvales</taxon>
        <taxon>Malvaceae</taxon>
        <taxon>Malvoideae</taxon>
        <taxon>Hibiscus</taxon>
    </lineage>
</organism>
<sequence>MQREFVFASADCLVPLKLLLLEFFQVLSVVATSTTEVEYVAATQASKEAIWLKMLLEELGHNQEYVSLFCDKKSALHLARNPTFHSRKKHIRVQYHFIREKVKKGTVDMQKIHTKNNIADFMTKAINADKFTWCRSSCDLLETRLPQQWDQHLQCFTSIRAWKSTRRWQLEMALFTAVYASPNTTLRKELGRTTRSSLRWYVNHGMKSRTSYTTLRRLRLKSAAGILPSLDILAYGKNYLFEISRPVTNEEIKQVIFDMVPSKAPGVDELHVLFYQSEETINHLFRECPLAIDSWKKTIRPEKLLEFLRMNFKEWMQTNLLKTEHFAVEARDWDILFSSLLWAIWKHRNQQIFDPGKMERMTVYEYGKRLQADAYKQENQP</sequence>
<evidence type="ECO:0000313" key="3">
    <source>
        <dbReference type="Proteomes" id="UP000436088"/>
    </source>
</evidence>
<reference evidence="2" key="1">
    <citation type="submission" date="2019-09" db="EMBL/GenBank/DDBJ databases">
        <title>Draft genome information of white flower Hibiscus syriacus.</title>
        <authorList>
            <person name="Kim Y.-M."/>
        </authorList>
    </citation>
    <scope>NUCLEOTIDE SEQUENCE [LARGE SCALE GENOMIC DNA]</scope>
    <source>
        <strain evidence="2">YM2019G1</strain>
    </source>
</reference>
<dbReference type="CDD" id="cd09272">
    <property type="entry name" value="RNase_HI_RT_Ty1"/>
    <property type="match status" value="1"/>
</dbReference>
<keyword evidence="1" id="KW-0732">Signal</keyword>
<evidence type="ECO:0000256" key="1">
    <source>
        <dbReference type="SAM" id="SignalP"/>
    </source>
</evidence>
<gene>
    <name evidence="2" type="ORF">F3Y22_tig00110783pilonHSYRG00286</name>
</gene>
<protein>
    <submittedName>
        <fullName evidence="2">Uncharacterized protein</fullName>
    </submittedName>
</protein>
<dbReference type="AlphaFoldDB" id="A0A6A2ZRQ3"/>
<accession>A0A6A2ZRQ3</accession>
<name>A0A6A2ZRQ3_HIBSY</name>
<proteinExistence type="predicted"/>
<comment type="caution">
    <text evidence="2">The sequence shown here is derived from an EMBL/GenBank/DDBJ whole genome shotgun (WGS) entry which is preliminary data.</text>
</comment>
<feature type="chain" id="PRO_5025412830" evidence="1">
    <location>
        <begin position="32"/>
        <end position="381"/>
    </location>
</feature>
<dbReference type="EMBL" id="VEPZ02001110">
    <property type="protein sequence ID" value="KAE8694460.1"/>
    <property type="molecule type" value="Genomic_DNA"/>
</dbReference>
<evidence type="ECO:0000313" key="2">
    <source>
        <dbReference type="EMBL" id="KAE8694460.1"/>
    </source>
</evidence>
<dbReference type="PANTHER" id="PTHR11439:SF467">
    <property type="entry name" value="INTEGRASE CATALYTIC DOMAIN-CONTAINING PROTEIN"/>
    <property type="match status" value="1"/>
</dbReference>
<dbReference type="PANTHER" id="PTHR11439">
    <property type="entry name" value="GAG-POL-RELATED RETROTRANSPOSON"/>
    <property type="match status" value="1"/>
</dbReference>
<dbReference type="Proteomes" id="UP000436088">
    <property type="component" value="Unassembled WGS sequence"/>
</dbReference>
<feature type="signal peptide" evidence="1">
    <location>
        <begin position="1"/>
        <end position="31"/>
    </location>
</feature>